<gene>
    <name evidence="1" type="ORF">ILEXP_LOCUS38115</name>
</gene>
<organism evidence="1 2">
    <name type="scientific">Ilex paraguariensis</name>
    <name type="common">yerba mate</name>
    <dbReference type="NCBI Taxonomy" id="185542"/>
    <lineage>
        <taxon>Eukaryota</taxon>
        <taxon>Viridiplantae</taxon>
        <taxon>Streptophyta</taxon>
        <taxon>Embryophyta</taxon>
        <taxon>Tracheophyta</taxon>
        <taxon>Spermatophyta</taxon>
        <taxon>Magnoliopsida</taxon>
        <taxon>eudicotyledons</taxon>
        <taxon>Gunneridae</taxon>
        <taxon>Pentapetalae</taxon>
        <taxon>asterids</taxon>
        <taxon>campanulids</taxon>
        <taxon>Aquifoliales</taxon>
        <taxon>Aquifoliaceae</taxon>
        <taxon>Ilex</taxon>
    </lineage>
</organism>
<dbReference type="AlphaFoldDB" id="A0ABC8TGX8"/>
<keyword evidence="2" id="KW-1185">Reference proteome</keyword>
<dbReference type="PANTHER" id="PTHR31923:SF4">
    <property type="entry name" value="BSD DOMAIN-CONTAINING PROTEIN"/>
    <property type="match status" value="1"/>
</dbReference>
<sequence length="107" mass="12246">RSKWNSWRVPWPEALCFPRAEGEVNSLIQQVTDDYGLEVSVGLPQPTAIGSEDQIVDVVGITEEVLAFARNIAHHPETWLDFLLSEEKDINGMRVIFDYLMLIHYSM</sequence>
<dbReference type="Proteomes" id="UP001642360">
    <property type="component" value="Unassembled WGS sequence"/>
</dbReference>
<evidence type="ECO:0000313" key="2">
    <source>
        <dbReference type="Proteomes" id="UP001642360"/>
    </source>
</evidence>
<reference evidence="1 2" key="1">
    <citation type="submission" date="2024-02" db="EMBL/GenBank/DDBJ databases">
        <authorList>
            <person name="Vignale AGUSTIN F."/>
            <person name="Sosa J E."/>
            <person name="Modenutti C."/>
        </authorList>
    </citation>
    <scope>NUCLEOTIDE SEQUENCE [LARGE SCALE GENOMIC DNA]</scope>
</reference>
<accession>A0ABC8TGX8</accession>
<dbReference type="EMBL" id="CAUOFW020005140">
    <property type="protein sequence ID" value="CAK9168705.1"/>
    <property type="molecule type" value="Genomic_DNA"/>
</dbReference>
<evidence type="ECO:0000313" key="1">
    <source>
        <dbReference type="EMBL" id="CAK9168705.1"/>
    </source>
</evidence>
<name>A0ABC8TGX8_9AQUA</name>
<proteinExistence type="predicted"/>
<dbReference type="Gene3D" id="6.10.250.440">
    <property type="match status" value="1"/>
</dbReference>
<feature type="non-terminal residue" evidence="1">
    <location>
        <position position="1"/>
    </location>
</feature>
<dbReference type="PANTHER" id="PTHR31923">
    <property type="entry name" value="BSD DOMAIN-CONTAINING PROTEIN"/>
    <property type="match status" value="1"/>
</dbReference>
<comment type="caution">
    <text evidence="1">The sequence shown here is derived from an EMBL/GenBank/DDBJ whole genome shotgun (WGS) entry which is preliminary data.</text>
</comment>
<protein>
    <submittedName>
        <fullName evidence="1">Uncharacterized protein</fullName>
    </submittedName>
</protein>